<evidence type="ECO:0000256" key="1">
    <source>
        <dbReference type="ARBA" id="ARBA00009477"/>
    </source>
</evidence>
<accession>A0A178YF55</accession>
<dbReference type="SUPFAM" id="SSF111369">
    <property type="entry name" value="HlyD-like secretion proteins"/>
    <property type="match status" value="1"/>
</dbReference>
<comment type="caution">
    <text evidence="5">The sequence shown here is derived from an EMBL/GenBank/DDBJ whole genome shotgun (WGS) entry which is preliminary data.</text>
</comment>
<dbReference type="InterPro" id="IPR006143">
    <property type="entry name" value="RND_pump_MFP"/>
</dbReference>
<evidence type="ECO:0000259" key="4">
    <source>
        <dbReference type="Pfam" id="PF25954"/>
    </source>
</evidence>
<keyword evidence="6" id="KW-1185">Reference proteome</keyword>
<sequence length="330" mass="35546">MVGVLGLAAVAGSTAWLAWRPTEVSVVRASRGDAAQIVYASGSVEPRTWAKVAPVVRDRIVEQCDCEGSRVARGDVLARLDDSQVRATLGELEARRALAQEEYRRLSVLAGRNVTSQQALDRARAELLQIEALIAGQKARLETYVLRAPAPGVVLRQDGEVGEVAELGTVLVWVGEPKPLLVIAEVNEEDIPRVQVGQRALLRADAFPGQDLEAVVDSITPKGDSVTKTYRVRLRLPDDTPLKIGMSTDVNIVTRVSKNALLIPSVAIEANEVFVVEDGTARRRVIRTGIRGTNGVEVLAGIDEDALVISPFPDLADGARVTVASRQDRS</sequence>
<comment type="similarity">
    <text evidence="1">Belongs to the membrane fusion protein (MFP) (TC 8.A.1) family.</text>
</comment>
<evidence type="ECO:0000313" key="5">
    <source>
        <dbReference type="EMBL" id="OAP45916.1"/>
    </source>
</evidence>
<feature type="domain" description="CusB-like beta-barrel" evidence="4">
    <location>
        <begin position="182"/>
        <end position="253"/>
    </location>
</feature>
<proteinExistence type="inferred from homology"/>
<evidence type="ECO:0000259" key="3">
    <source>
        <dbReference type="Pfam" id="PF25876"/>
    </source>
</evidence>
<dbReference type="EMBL" id="LNQB01000070">
    <property type="protein sequence ID" value="OAP45916.1"/>
    <property type="molecule type" value="Genomic_DNA"/>
</dbReference>
<dbReference type="OrthoDB" id="9806939at2"/>
<dbReference type="GO" id="GO:1990281">
    <property type="term" value="C:efflux pump complex"/>
    <property type="evidence" value="ECO:0007669"/>
    <property type="project" value="TreeGrafter"/>
</dbReference>
<evidence type="ECO:0000313" key="6">
    <source>
        <dbReference type="Proteomes" id="UP000078507"/>
    </source>
</evidence>
<feature type="coiled-coil region" evidence="2">
    <location>
        <begin position="89"/>
        <end position="140"/>
    </location>
</feature>
<dbReference type="STRING" id="36856.ATB98_04475"/>
<dbReference type="InterPro" id="IPR058624">
    <property type="entry name" value="MdtA-like_HH"/>
</dbReference>
<dbReference type="InterPro" id="IPR058792">
    <property type="entry name" value="Beta-barrel_RND_2"/>
</dbReference>
<feature type="domain" description="Multidrug resistance protein MdtA-like alpha-helical hairpin" evidence="3">
    <location>
        <begin position="83"/>
        <end position="143"/>
    </location>
</feature>
<dbReference type="NCBIfam" id="TIGR01730">
    <property type="entry name" value="RND_mfp"/>
    <property type="match status" value="1"/>
</dbReference>
<name>A0A178YF55_SINSA</name>
<dbReference type="Pfam" id="PF25876">
    <property type="entry name" value="HH_MFP_RND"/>
    <property type="match status" value="1"/>
</dbReference>
<dbReference type="Gene3D" id="2.40.420.20">
    <property type="match status" value="1"/>
</dbReference>
<dbReference type="Proteomes" id="UP000078507">
    <property type="component" value="Unassembled WGS sequence"/>
</dbReference>
<reference evidence="5 6" key="1">
    <citation type="submission" date="2015-11" db="EMBL/GenBank/DDBJ databases">
        <title>Ensifer anhuiense sp. nov., an effective nitrogen fixation bacterium with Glycine soja.</title>
        <authorList>
            <person name="Yan H."/>
            <person name="Chen W."/>
        </authorList>
    </citation>
    <scope>NUCLEOTIDE SEQUENCE [LARGE SCALE GENOMIC DNA]</scope>
    <source>
        <strain evidence="5 6">LMG 7837</strain>
    </source>
</reference>
<keyword evidence="2" id="KW-0175">Coiled coil</keyword>
<dbReference type="Pfam" id="PF25954">
    <property type="entry name" value="Beta-barrel_RND_2"/>
    <property type="match status" value="1"/>
</dbReference>
<dbReference type="Gene3D" id="1.10.287.470">
    <property type="entry name" value="Helix hairpin bin"/>
    <property type="match status" value="1"/>
</dbReference>
<gene>
    <name evidence="5" type="ORF">ATB98_04475</name>
</gene>
<dbReference type="PANTHER" id="PTHR30469:SF15">
    <property type="entry name" value="HLYD FAMILY OF SECRETION PROTEINS"/>
    <property type="match status" value="1"/>
</dbReference>
<dbReference type="GO" id="GO:0015562">
    <property type="term" value="F:efflux transmembrane transporter activity"/>
    <property type="evidence" value="ECO:0007669"/>
    <property type="project" value="TreeGrafter"/>
</dbReference>
<dbReference type="PANTHER" id="PTHR30469">
    <property type="entry name" value="MULTIDRUG RESISTANCE PROTEIN MDTA"/>
    <property type="match status" value="1"/>
</dbReference>
<dbReference type="Gene3D" id="2.40.30.170">
    <property type="match status" value="1"/>
</dbReference>
<evidence type="ECO:0000256" key="2">
    <source>
        <dbReference type="SAM" id="Coils"/>
    </source>
</evidence>
<protein>
    <submittedName>
        <fullName evidence="5">RND transporter</fullName>
    </submittedName>
</protein>
<dbReference type="AlphaFoldDB" id="A0A178YF55"/>
<organism evidence="5 6">
    <name type="scientific">Sinorhizobium saheli</name>
    <dbReference type="NCBI Taxonomy" id="36856"/>
    <lineage>
        <taxon>Bacteria</taxon>
        <taxon>Pseudomonadati</taxon>
        <taxon>Pseudomonadota</taxon>
        <taxon>Alphaproteobacteria</taxon>
        <taxon>Hyphomicrobiales</taxon>
        <taxon>Rhizobiaceae</taxon>
        <taxon>Sinorhizobium/Ensifer group</taxon>
        <taxon>Sinorhizobium</taxon>
    </lineage>
</organism>
<dbReference type="RefSeq" id="WP_066873526.1">
    <property type="nucleotide sequence ID" value="NZ_LNQB01000070.1"/>
</dbReference>